<evidence type="ECO:0000256" key="3">
    <source>
        <dbReference type="PROSITE-ProRule" id="PRU00708"/>
    </source>
</evidence>
<sequence length="250" mass="27599">MLFSPCVSTPPHLRKLTARLRSPLHLLLVSSLSCDPPHLPFAMAPLAPRRGEVQAYGIKSCLLDDSSDVISWNKAISEYVKNGQSDFALDCFMEMRKLNVGYDNVTFVVVLSAIAGTEYFDLSEQLHGIAIKSMLWNYAEFLLTSTVTHFCPKMDLTMDSFVLTALIDAYSKMGCMDEAKLLYMDCFDIASGNALVAGYVAIGDNHEALELFSSIVRTGQLPNHFTLATALKACSSLLPLNKGNKFILRQ</sequence>
<dbReference type="GO" id="GO:0003723">
    <property type="term" value="F:RNA binding"/>
    <property type="evidence" value="ECO:0007669"/>
    <property type="project" value="InterPro"/>
</dbReference>
<dbReference type="Pfam" id="PF13041">
    <property type="entry name" value="PPR_2"/>
    <property type="match status" value="1"/>
</dbReference>
<dbReference type="InterPro" id="IPR002885">
    <property type="entry name" value="PPR_rpt"/>
</dbReference>
<dbReference type="InterPro" id="IPR011990">
    <property type="entry name" value="TPR-like_helical_dom_sf"/>
</dbReference>
<dbReference type="AlphaFoldDB" id="A0A6V7P5R9"/>
<evidence type="ECO:0008006" key="5">
    <source>
        <dbReference type="Google" id="ProtNLM"/>
    </source>
</evidence>
<evidence type="ECO:0000256" key="1">
    <source>
        <dbReference type="ARBA" id="ARBA00022737"/>
    </source>
</evidence>
<organism evidence="4">
    <name type="scientific">Ananas comosus var. bracteatus</name>
    <name type="common">red pineapple</name>
    <dbReference type="NCBI Taxonomy" id="296719"/>
    <lineage>
        <taxon>Eukaryota</taxon>
        <taxon>Viridiplantae</taxon>
        <taxon>Streptophyta</taxon>
        <taxon>Embryophyta</taxon>
        <taxon>Tracheophyta</taxon>
        <taxon>Spermatophyta</taxon>
        <taxon>Magnoliopsida</taxon>
        <taxon>Liliopsida</taxon>
        <taxon>Poales</taxon>
        <taxon>Bromeliaceae</taxon>
        <taxon>Bromelioideae</taxon>
        <taxon>Ananas</taxon>
    </lineage>
</organism>
<keyword evidence="2" id="KW-0809">Transit peptide</keyword>
<evidence type="ECO:0000313" key="4">
    <source>
        <dbReference type="EMBL" id="CAD1826183.1"/>
    </source>
</evidence>
<feature type="repeat" description="PPR" evidence="3">
    <location>
        <begin position="188"/>
        <end position="222"/>
    </location>
</feature>
<dbReference type="PANTHER" id="PTHR24015:SF47">
    <property type="entry name" value="OS01G0374200 PROTEIN"/>
    <property type="match status" value="1"/>
</dbReference>
<proteinExistence type="predicted"/>
<dbReference type="NCBIfam" id="TIGR00756">
    <property type="entry name" value="PPR"/>
    <property type="match status" value="1"/>
</dbReference>
<dbReference type="PANTHER" id="PTHR24015">
    <property type="entry name" value="OS07G0578800 PROTEIN-RELATED"/>
    <property type="match status" value="1"/>
</dbReference>
<reference evidence="4" key="1">
    <citation type="submission" date="2020-07" db="EMBL/GenBank/DDBJ databases">
        <authorList>
            <person name="Lin J."/>
        </authorList>
    </citation>
    <scope>NUCLEOTIDE SEQUENCE</scope>
</reference>
<protein>
    <recommendedName>
        <fullName evidence="5">Pentatricopeptide repeat-containing protein</fullName>
    </recommendedName>
</protein>
<dbReference type="Gene3D" id="1.25.40.10">
    <property type="entry name" value="Tetratricopeptide repeat domain"/>
    <property type="match status" value="2"/>
</dbReference>
<dbReference type="EMBL" id="LR862145">
    <property type="protein sequence ID" value="CAD1826183.1"/>
    <property type="molecule type" value="Genomic_DNA"/>
</dbReference>
<dbReference type="Pfam" id="PF01535">
    <property type="entry name" value="PPR"/>
    <property type="match status" value="2"/>
</dbReference>
<evidence type="ECO:0000256" key="2">
    <source>
        <dbReference type="ARBA" id="ARBA00022946"/>
    </source>
</evidence>
<dbReference type="GO" id="GO:0009451">
    <property type="term" value="P:RNA modification"/>
    <property type="evidence" value="ECO:0007669"/>
    <property type="project" value="InterPro"/>
</dbReference>
<gene>
    <name evidence="4" type="ORF">CB5_LOCUS9394</name>
</gene>
<keyword evidence="1" id="KW-0677">Repeat</keyword>
<dbReference type="PROSITE" id="PS51375">
    <property type="entry name" value="PPR"/>
    <property type="match status" value="2"/>
</dbReference>
<name>A0A6V7P5R9_ANACO</name>
<feature type="repeat" description="PPR" evidence="3">
    <location>
        <begin position="68"/>
        <end position="102"/>
    </location>
</feature>
<accession>A0A6V7P5R9</accession>
<dbReference type="InterPro" id="IPR046960">
    <property type="entry name" value="PPR_At4g14850-like_plant"/>
</dbReference>